<proteinExistence type="predicted"/>
<dbReference type="GO" id="GO:0008270">
    <property type="term" value="F:zinc ion binding"/>
    <property type="evidence" value="ECO:0007669"/>
    <property type="project" value="InterPro"/>
</dbReference>
<dbReference type="AlphaFoldDB" id="A0AAF0IIK5"/>
<dbReference type="PROSITE" id="PS00463">
    <property type="entry name" value="ZN2_CY6_FUNGAL_1"/>
    <property type="match status" value="1"/>
</dbReference>
<evidence type="ECO:0000256" key="4">
    <source>
        <dbReference type="ARBA" id="ARBA00023242"/>
    </source>
</evidence>
<evidence type="ECO:0000259" key="6">
    <source>
        <dbReference type="PROSITE" id="PS50048"/>
    </source>
</evidence>
<feature type="compositionally biased region" description="Basic and acidic residues" evidence="5">
    <location>
        <begin position="18"/>
        <end position="35"/>
    </location>
</feature>
<name>A0AAF0IIK5_9EURO</name>
<keyword evidence="1" id="KW-0805">Transcription regulation</keyword>
<dbReference type="Gene3D" id="4.10.240.10">
    <property type="entry name" value="Zn(2)-C6 fungal-type DNA-binding domain"/>
    <property type="match status" value="1"/>
</dbReference>
<gene>
    <name evidence="7" type="ORF">PRK78_004398</name>
</gene>
<feature type="region of interest" description="Disordered" evidence="5">
    <location>
        <begin position="1"/>
        <end position="96"/>
    </location>
</feature>
<dbReference type="SMART" id="SM00066">
    <property type="entry name" value="GAL4"/>
    <property type="match status" value="1"/>
</dbReference>
<protein>
    <recommendedName>
        <fullName evidence="6">Zn(2)-C6 fungal-type domain-containing protein</fullName>
    </recommendedName>
</protein>
<keyword evidence="2" id="KW-0238">DNA-binding</keyword>
<dbReference type="SUPFAM" id="SSF57701">
    <property type="entry name" value="Zn2/Cys6 DNA-binding domain"/>
    <property type="match status" value="1"/>
</dbReference>
<feature type="region of interest" description="Disordered" evidence="5">
    <location>
        <begin position="291"/>
        <end position="365"/>
    </location>
</feature>
<organism evidence="7 8">
    <name type="scientific">Emydomyces testavorans</name>
    <dbReference type="NCBI Taxonomy" id="2070801"/>
    <lineage>
        <taxon>Eukaryota</taxon>
        <taxon>Fungi</taxon>
        <taxon>Dikarya</taxon>
        <taxon>Ascomycota</taxon>
        <taxon>Pezizomycotina</taxon>
        <taxon>Eurotiomycetes</taxon>
        <taxon>Eurotiomycetidae</taxon>
        <taxon>Onygenales</taxon>
        <taxon>Nannizziopsiaceae</taxon>
        <taxon>Emydomyces</taxon>
    </lineage>
</organism>
<feature type="compositionally biased region" description="Polar residues" evidence="5">
    <location>
        <begin position="226"/>
        <end position="278"/>
    </location>
</feature>
<evidence type="ECO:0000313" key="7">
    <source>
        <dbReference type="EMBL" id="WEW58930.1"/>
    </source>
</evidence>
<dbReference type="GO" id="GO:0003677">
    <property type="term" value="F:DNA binding"/>
    <property type="evidence" value="ECO:0007669"/>
    <property type="project" value="UniProtKB-KW"/>
</dbReference>
<evidence type="ECO:0000256" key="2">
    <source>
        <dbReference type="ARBA" id="ARBA00023125"/>
    </source>
</evidence>
<dbReference type="PROSITE" id="PS50048">
    <property type="entry name" value="ZN2_CY6_FUNGAL_2"/>
    <property type="match status" value="1"/>
</dbReference>
<sequence>MASPQKREAEESPTGQQPEEHEWETFLNLDDREQTNGDDIDLEEEQHQSTQSTTEPAPASPTPSRPAKKPRRSKNSPEPDYSAIVQGQMAGTNRTGQACDRCKARKMKCDSNPTGCANCSANNSACTQTDPITRESYTRGELERLRADNQRLRQENHELRRQLEQLRPPMMGATLQRSAPPYGTTGPTGYSSLHGLPQLVRQNTTAFPSRQGIYANPQRPSLAGRGQNQGPFGNLATQNQAPTQGFSVPSGQDPFASNQSLNFRNRSPFTPTASTMRRTVSQGYNAVDASARNHRFPFQTLPQTPGTPTMRSQGGTHMALPNQPTPMPPQNRSQPQVRGQHNPTSEEQEDFSSPKSFWDNTERQR</sequence>
<dbReference type="InterPro" id="IPR036864">
    <property type="entry name" value="Zn2-C6_fun-type_DNA-bd_sf"/>
</dbReference>
<dbReference type="GO" id="GO:0000981">
    <property type="term" value="F:DNA-binding transcription factor activity, RNA polymerase II-specific"/>
    <property type="evidence" value="ECO:0007669"/>
    <property type="project" value="InterPro"/>
</dbReference>
<dbReference type="EMBL" id="CP120628">
    <property type="protein sequence ID" value="WEW58930.1"/>
    <property type="molecule type" value="Genomic_DNA"/>
</dbReference>
<dbReference type="Pfam" id="PF00172">
    <property type="entry name" value="Zn_clus"/>
    <property type="match status" value="1"/>
</dbReference>
<dbReference type="CDD" id="cd00067">
    <property type="entry name" value="GAL4"/>
    <property type="match status" value="1"/>
</dbReference>
<feature type="compositionally biased region" description="Polar residues" evidence="5">
    <location>
        <begin position="300"/>
        <end position="315"/>
    </location>
</feature>
<keyword evidence="8" id="KW-1185">Reference proteome</keyword>
<feature type="compositionally biased region" description="Basic and acidic residues" evidence="5">
    <location>
        <begin position="1"/>
        <end position="10"/>
    </location>
</feature>
<evidence type="ECO:0000256" key="5">
    <source>
        <dbReference type="SAM" id="MobiDB-lite"/>
    </source>
</evidence>
<dbReference type="InterPro" id="IPR001138">
    <property type="entry name" value="Zn2Cys6_DnaBD"/>
</dbReference>
<feature type="compositionally biased region" description="Polar residues" evidence="5">
    <location>
        <begin position="330"/>
        <end position="359"/>
    </location>
</feature>
<dbReference type="Proteomes" id="UP001219355">
    <property type="component" value="Chromosome 2"/>
</dbReference>
<evidence type="ECO:0000256" key="3">
    <source>
        <dbReference type="ARBA" id="ARBA00023163"/>
    </source>
</evidence>
<evidence type="ECO:0000256" key="1">
    <source>
        <dbReference type="ARBA" id="ARBA00023015"/>
    </source>
</evidence>
<keyword evidence="4" id="KW-0539">Nucleus</keyword>
<accession>A0AAF0IIK5</accession>
<feature type="domain" description="Zn(2)-C6 fungal-type" evidence="6">
    <location>
        <begin position="98"/>
        <end position="128"/>
    </location>
</feature>
<feature type="region of interest" description="Disordered" evidence="5">
    <location>
        <begin position="206"/>
        <end position="278"/>
    </location>
</feature>
<keyword evidence="3" id="KW-0804">Transcription</keyword>
<evidence type="ECO:0000313" key="8">
    <source>
        <dbReference type="Proteomes" id="UP001219355"/>
    </source>
</evidence>
<reference evidence="7" key="1">
    <citation type="submission" date="2023-03" db="EMBL/GenBank/DDBJ databases">
        <title>Emydomyces testavorans Genome Sequence.</title>
        <authorList>
            <person name="Hoyer L."/>
        </authorList>
    </citation>
    <scope>NUCLEOTIDE SEQUENCE</scope>
    <source>
        <strain evidence="7">16-2883</strain>
    </source>
</reference>